<evidence type="ECO:0000256" key="2">
    <source>
        <dbReference type="HAMAP-Rule" id="MF_02128"/>
    </source>
</evidence>
<comment type="miscellaneous">
    <text evidence="2">Reaction mechanism of ThiL seems to utilize a direct, inline transfer of the gamma-phosphate of ATP to TMP rather than a phosphorylated enzyme intermediate.</text>
</comment>
<feature type="binding site" evidence="2">
    <location>
        <position position="240"/>
    </location>
    <ligand>
        <name>ATP</name>
        <dbReference type="ChEBI" id="CHEBI:30616"/>
    </ligand>
</feature>
<feature type="domain" description="PurM-like N-terminal" evidence="3">
    <location>
        <begin position="37"/>
        <end position="154"/>
    </location>
</feature>
<keyword evidence="2" id="KW-0547">Nucleotide-binding</keyword>
<dbReference type="InterPro" id="IPR016188">
    <property type="entry name" value="PurM-like_N"/>
</dbReference>
<dbReference type="InterPro" id="IPR006283">
    <property type="entry name" value="ThiL-like"/>
</dbReference>
<keyword evidence="1 2" id="KW-0784">Thiamine biosynthesis</keyword>
<feature type="binding site" evidence="2">
    <location>
        <position position="238"/>
    </location>
    <ligand>
        <name>Mg(2+)</name>
        <dbReference type="ChEBI" id="CHEBI:18420"/>
        <label>3</label>
    </ligand>
</feature>
<evidence type="ECO:0000256" key="1">
    <source>
        <dbReference type="ARBA" id="ARBA00022977"/>
    </source>
</evidence>
<feature type="domain" description="PurM-like C-terminal" evidence="4">
    <location>
        <begin position="166"/>
        <end position="271"/>
    </location>
</feature>
<comment type="caution">
    <text evidence="2">Lacks conserved residue(s) required for the propagation of feature annotation.</text>
</comment>
<comment type="similarity">
    <text evidence="2">Belongs to the thiamine-monophosphate kinase family.</text>
</comment>
<organism evidence="5 6">
    <name type="scientific">Candidatus Magnetominusculus xianensis</name>
    <dbReference type="NCBI Taxonomy" id="1748249"/>
    <lineage>
        <taxon>Bacteria</taxon>
        <taxon>Pseudomonadati</taxon>
        <taxon>Nitrospirota</taxon>
        <taxon>Nitrospiria</taxon>
        <taxon>Nitrospirales</taxon>
        <taxon>Nitrospiraceae</taxon>
        <taxon>Candidatus Magnetominusculus</taxon>
    </lineage>
</organism>
<dbReference type="SUPFAM" id="SSF56042">
    <property type="entry name" value="PurM C-terminal domain-like"/>
    <property type="match status" value="1"/>
</dbReference>
<dbReference type="HAMAP" id="MF_02128">
    <property type="entry name" value="TMP_kinase"/>
    <property type="match status" value="1"/>
</dbReference>
<dbReference type="GO" id="GO:0009030">
    <property type="term" value="F:thiamine-phosphate kinase activity"/>
    <property type="evidence" value="ECO:0007669"/>
    <property type="project" value="UniProtKB-EC"/>
</dbReference>
<comment type="pathway">
    <text evidence="2">Cofactor biosynthesis; thiamine diphosphate biosynthesis; thiamine diphosphate from thiamine phosphate: step 1/1.</text>
</comment>
<feature type="binding site" evidence="2">
    <location>
        <position position="53"/>
    </location>
    <ligand>
        <name>Mg(2+)</name>
        <dbReference type="ChEBI" id="CHEBI:18420"/>
        <label>4</label>
    </ligand>
</feature>
<keyword evidence="2 5" id="KW-0808">Transferase</keyword>
<dbReference type="Pfam" id="PF00586">
    <property type="entry name" value="AIRS"/>
    <property type="match status" value="1"/>
</dbReference>
<feature type="binding site" evidence="2">
    <location>
        <position position="55"/>
    </location>
    <ligand>
        <name>Mg(2+)</name>
        <dbReference type="ChEBI" id="CHEBI:18420"/>
        <label>2</label>
    </ligand>
</feature>
<evidence type="ECO:0000313" key="6">
    <source>
        <dbReference type="Proteomes" id="UP000060487"/>
    </source>
</evidence>
<reference evidence="5 6" key="1">
    <citation type="submission" date="2015-11" db="EMBL/GenBank/DDBJ databases">
        <authorList>
            <person name="Lin W."/>
        </authorList>
    </citation>
    <scope>NUCLEOTIDE SEQUENCE [LARGE SCALE GENOMIC DNA]</scope>
    <source>
        <strain evidence="5 6">HCH-1</strain>
    </source>
</reference>
<gene>
    <name evidence="2 5" type="primary">thiL</name>
    <name evidence="5" type="ORF">ASN18_0071</name>
</gene>
<name>A0ABR5SJX8_9BACT</name>
<feature type="binding site" evidence="2">
    <location>
        <position position="39"/>
    </location>
    <ligand>
        <name>Mg(2+)</name>
        <dbReference type="ChEBI" id="CHEBI:18420"/>
        <label>3</label>
    </ligand>
</feature>
<evidence type="ECO:0000259" key="4">
    <source>
        <dbReference type="Pfam" id="PF02769"/>
    </source>
</evidence>
<evidence type="ECO:0000313" key="5">
    <source>
        <dbReference type="EMBL" id="KWT95143.1"/>
    </source>
</evidence>
<dbReference type="SUPFAM" id="SSF55326">
    <property type="entry name" value="PurM N-terminal domain-like"/>
    <property type="match status" value="1"/>
</dbReference>
<feature type="binding site" evidence="2">
    <location>
        <position position="62"/>
    </location>
    <ligand>
        <name>substrate</name>
    </ligand>
</feature>
<sequence>MGSDDSIGGQVGELALVKYIRDEFGAGLLKDLTIGIGDDAAVLKVGGRNLLISADTMCEGVHFDLAFATAYQVGFKLVSVNVSDIYAMGGAPEWFLLTTSLSSGTSATSATSDRFAREFLSGVKAALNLYGAALIGGDVTSSRSGIVLTGIVLGGAKSPISRKGARAGDKIYVSGVLGDSACGLELLKKIMAPVAPEKDDGPNKPLPWEIMRPLITRHLMPKVIQQDFGTATVSAMMDISDGLSLDLRRLCQESGVGAAIYENNIPMSAQMTTAAGFLNKDPLKFSLCGGEDYEYLFTSADKIDTAHYIGDITDSGLVFIGKDGRQMDLMDCGYEHFKT</sequence>
<evidence type="ECO:0000259" key="3">
    <source>
        <dbReference type="Pfam" id="PF00586"/>
    </source>
</evidence>
<dbReference type="Pfam" id="PF02769">
    <property type="entry name" value="AIRS_C"/>
    <property type="match status" value="1"/>
</dbReference>
<keyword evidence="2" id="KW-0460">Magnesium</keyword>
<dbReference type="CDD" id="cd02194">
    <property type="entry name" value="ThiL"/>
    <property type="match status" value="1"/>
</dbReference>
<keyword evidence="2" id="KW-0067">ATP-binding</keyword>
<dbReference type="InterPro" id="IPR036676">
    <property type="entry name" value="PurM-like_C_sf"/>
</dbReference>
<protein>
    <recommendedName>
        <fullName evidence="2">Thiamine-monophosphate kinase</fullName>
        <shortName evidence="2">TMP kinase</shortName>
        <shortName evidence="2">Thiamine-phosphate kinase</shortName>
        <ecNumber evidence="2">2.7.4.16</ecNumber>
    </recommendedName>
</protein>
<dbReference type="Proteomes" id="UP000060487">
    <property type="component" value="Unassembled WGS sequence"/>
</dbReference>
<comment type="caution">
    <text evidence="5">The sequence shown here is derived from an EMBL/GenBank/DDBJ whole genome shotgun (WGS) entry which is preliminary data.</text>
</comment>
<dbReference type="PANTHER" id="PTHR30270">
    <property type="entry name" value="THIAMINE-MONOPHOSPHATE KINASE"/>
    <property type="match status" value="1"/>
</dbReference>
<dbReference type="Gene3D" id="3.30.1330.10">
    <property type="entry name" value="PurM-like, N-terminal domain"/>
    <property type="match status" value="1"/>
</dbReference>
<feature type="binding site" evidence="2">
    <location>
        <position position="291"/>
    </location>
    <ligand>
        <name>substrate</name>
    </ligand>
</feature>
<feature type="binding site" evidence="2">
    <location>
        <position position="241"/>
    </location>
    <ligand>
        <name>Mg(2+)</name>
        <dbReference type="ChEBI" id="CHEBI:18420"/>
        <label>5</label>
    </ligand>
</feature>
<dbReference type="NCBIfam" id="TIGR01379">
    <property type="entry name" value="thiL"/>
    <property type="match status" value="1"/>
</dbReference>
<dbReference type="EMBL" id="LNQR01000001">
    <property type="protein sequence ID" value="KWT95143.1"/>
    <property type="molecule type" value="Genomic_DNA"/>
</dbReference>
<feature type="binding site" evidence="2">
    <location>
        <position position="334"/>
    </location>
    <ligand>
        <name>substrate</name>
    </ligand>
</feature>
<feature type="binding site" evidence="2">
    <location>
        <begin position="137"/>
        <end position="138"/>
    </location>
    <ligand>
        <name>ATP</name>
        <dbReference type="ChEBI" id="CHEBI:30616"/>
    </ligand>
</feature>
<dbReference type="Gene3D" id="3.90.650.10">
    <property type="entry name" value="PurM-like C-terminal domain"/>
    <property type="match status" value="1"/>
</dbReference>
<dbReference type="PANTHER" id="PTHR30270:SF0">
    <property type="entry name" value="THIAMINE-MONOPHOSPHATE KINASE"/>
    <property type="match status" value="1"/>
</dbReference>
<dbReference type="PIRSF" id="PIRSF005303">
    <property type="entry name" value="Thiam_monoph_kin"/>
    <property type="match status" value="1"/>
</dbReference>
<accession>A0ABR5SJX8</accession>
<feature type="binding site" evidence="2">
    <location>
        <position position="162"/>
    </location>
    <ligand>
        <name>ATP</name>
        <dbReference type="ChEBI" id="CHEBI:30616"/>
    </ligand>
</feature>
<keyword evidence="2 5" id="KW-0418">Kinase</keyword>
<comment type="function">
    <text evidence="2">Catalyzes the ATP-dependent phosphorylation of thiamine-monophosphate (TMP) to form thiamine-pyrophosphate (TPP), the active form of vitamin B1.</text>
</comment>
<dbReference type="InterPro" id="IPR036921">
    <property type="entry name" value="PurM-like_N_sf"/>
</dbReference>
<feature type="binding site" evidence="2">
    <location>
        <position position="55"/>
    </location>
    <ligand>
        <name>Mg(2+)</name>
        <dbReference type="ChEBI" id="CHEBI:18420"/>
        <label>1</label>
    </ligand>
</feature>
<dbReference type="InterPro" id="IPR010918">
    <property type="entry name" value="PurM-like_C_dom"/>
</dbReference>
<proteinExistence type="inferred from homology"/>
<feature type="binding site" evidence="2">
    <location>
        <position position="138"/>
    </location>
    <ligand>
        <name>Mg(2+)</name>
        <dbReference type="ChEBI" id="CHEBI:18420"/>
        <label>1</label>
    </ligand>
</feature>
<comment type="catalytic activity">
    <reaction evidence="2">
        <text>thiamine phosphate + ATP = thiamine diphosphate + ADP</text>
        <dbReference type="Rhea" id="RHEA:15913"/>
        <dbReference type="ChEBI" id="CHEBI:30616"/>
        <dbReference type="ChEBI" id="CHEBI:37575"/>
        <dbReference type="ChEBI" id="CHEBI:58937"/>
        <dbReference type="ChEBI" id="CHEBI:456216"/>
        <dbReference type="EC" id="2.7.4.16"/>
    </reaction>
</comment>
<feature type="binding site" evidence="2">
    <location>
        <position position="84"/>
    </location>
    <ligand>
        <name>Mg(2+)</name>
        <dbReference type="ChEBI" id="CHEBI:18420"/>
        <label>4</label>
    </ligand>
</feature>
<keyword evidence="2" id="KW-0479">Metal-binding</keyword>
<keyword evidence="6" id="KW-1185">Reference proteome</keyword>
<feature type="binding site" evidence="2">
    <location>
        <position position="84"/>
    </location>
    <ligand>
        <name>Mg(2+)</name>
        <dbReference type="ChEBI" id="CHEBI:18420"/>
        <label>2</label>
    </ligand>
</feature>
<feature type="binding site" evidence="2">
    <location>
        <position position="84"/>
    </location>
    <ligand>
        <name>Mg(2+)</name>
        <dbReference type="ChEBI" id="CHEBI:18420"/>
        <label>3</label>
    </ligand>
</feature>
<feature type="binding site" evidence="2">
    <location>
        <position position="39"/>
    </location>
    <ligand>
        <name>Mg(2+)</name>
        <dbReference type="ChEBI" id="CHEBI:18420"/>
        <label>4</label>
    </ligand>
</feature>
<dbReference type="EC" id="2.7.4.16" evidence="2"/>